<gene>
    <name evidence="1" type="ORF">HUO12_04935</name>
</gene>
<name>A0A850HB73_9SPHN</name>
<sequence length="183" mass="20651">MKQNGFVLVSGLPASGKTAIGKKLAEAICWPFLDKDQFLEAEFEKFDDVDMALRQKLSRKSDVRFEECANAQSCAVLVSFWRPTDQKVSYGTPTTWVAELQSRVVELHCRCDPAIAQKRFFERKRHAGHNDPSRYDTVARQFDELSSLGPLGAFPVVTIETSDLTDIDALVDHARAELRRLFA</sequence>
<dbReference type="EMBL" id="JABWTA010000001">
    <property type="protein sequence ID" value="NVE94241.1"/>
    <property type="molecule type" value="Genomic_DNA"/>
</dbReference>
<evidence type="ECO:0008006" key="3">
    <source>
        <dbReference type="Google" id="ProtNLM"/>
    </source>
</evidence>
<dbReference type="Pfam" id="PF01202">
    <property type="entry name" value="SKI"/>
    <property type="match status" value="1"/>
</dbReference>
<proteinExistence type="predicted"/>
<dbReference type="SUPFAM" id="SSF52540">
    <property type="entry name" value="P-loop containing nucleoside triphosphate hydrolases"/>
    <property type="match status" value="1"/>
</dbReference>
<evidence type="ECO:0000313" key="1">
    <source>
        <dbReference type="EMBL" id="NVE94241.1"/>
    </source>
</evidence>
<comment type="caution">
    <text evidence="1">The sequence shown here is derived from an EMBL/GenBank/DDBJ whole genome shotgun (WGS) entry which is preliminary data.</text>
</comment>
<dbReference type="InterPro" id="IPR031322">
    <property type="entry name" value="Shikimate/glucono_kinase"/>
</dbReference>
<dbReference type="Gene3D" id="3.40.50.300">
    <property type="entry name" value="P-loop containing nucleotide triphosphate hydrolases"/>
    <property type="match status" value="1"/>
</dbReference>
<protein>
    <recommendedName>
        <fullName evidence="3">AAA family ATPase</fullName>
    </recommendedName>
</protein>
<dbReference type="Proteomes" id="UP000546031">
    <property type="component" value="Unassembled WGS sequence"/>
</dbReference>
<evidence type="ECO:0000313" key="2">
    <source>
        <dbReference type="Proteomes" id="UP000546031"/>
    </source>
</evidence>
<dbReference type="RefSeq" id="WP_176272537.1">
    <property type="nucleotide sequence ID" value="NZ_JABWTA010000001.1"/>
</dbReference>
<keyword evidence="2" id="KW-1185">Reference proteome</keyword>
<reference evidence="1 2" key="1">
    <citation type="submission" date="2020-06" db="EMBL/GenBank/DDBJ databases">
        <title>Altererythrobacter lutimaris sp. nov., a marine bacterium isolated from a tidal flat.</title>
        <authorList>
            <person name="Kim D."/>
            <person name="Yoo Y."/>
            <person name="Kim J.-J."/>
        </authorList>
    </citation>
    <scope>NUCLEOTIDE SEQUENCE [LARGE SCALE GENOMIC DNA]</scope>
    <source>
        <strain evidence="1 2">JGD-16</strain>
    </source>
</reference>
<dbReference type="AlphaFoldDB" id="A0A850HB73"/>
<dbReference type="InterPro" id="IPR027417">
    <property type="entry name" value="P-loop_NTPase"/>
</dbReference>
<accession>A0A850HB73</accession>
<organism evidence="1 2">
    <name type="scientific">Altererythrobacter lutimaris</name>
    <dbReference type="NCBI Taxonomy" id="2743979"/>
    <lineage>
        <taxon>Bacteria</taxon>
        <taxon>Pseudomonadati</taxon>
        <taxon>Pseudomonadota</taxon>
        <taxon>Alphaproteobacteria</taxon>
        <taxon>Sphingomonadales</taxon>
        <taxon>Erythrobacteraceae</taxon>
        <taxon>Altererythrobacter</taxon>
    </lineage>
</organism>